<sequence>MYIVQVDSLFPLLSAPASFLALVVYLPHAYSCLRRHLLLIVLLCRLLSSRL</sequence>
<gene>
    <name evidence="2" type="ORF">BD311DRAFT_771113</name>
</gene>
<feature type="transmembrane region" description="Helical" evidence="1">
    <location>
        <begin position="12"/>
        <end position="33"/>
    </location>
</feature>
<protein>
    <submittedName>
        <fullName evidence="2">Uncharacterized protein</fullName>
    </submittedName>
</protein>
<reference evidence="2" key="1">
    <citation type="submission" date="2019-01" db="EMBL/GenBank/DDBJ databases">
        <title>Draft genome sequences of three monokaryotic isolates of the white-rot basidiomycete fungus Dichomitus squalens.</title>
        <authorList>
            <consortium name="DOE Joint Genome Institute"/>
            <person name="Lopez S.C."/>
            <person name="Andreopoulos B."/>
            <person name="Pangilinan J."/>
            <person name="Lipzen A."/>
            <person name="Riley R."/>
            <person name="Ahrendt S."/>
            <person name="Ng V."/>
            <person name="Barry K."/>
            <person name="Daum C."/>
            <person name="Grigoriev I.V."/>
            <person name="Hilden K.S."/>
            <person name="Makela M.R."/>
            <person name="de Vries R.P."/>
        </authorList>
    </citation>
    <scope>NUCLEOTIDE SEQUENCE [LARGE SCALE GENOMIC DNA]</scope>
    <source>
        <strain evidence="2">OM18370.1</strain>
    </source>
</reference>
<dbReference type="EMBL" id="ML143562">
    <property type="protein sequence ID" value="TBU22003.1"/>
    <property type="molecule type" value="Genomic_DNA"/>
</dbReference>
<evidence type="ECO:0000256" key="1">
    <source>
        <dbReference type="SAM" id="Phobius"/>
    </source>
</evidence>
<dbReference type="Proteomes" id="UP000292957">
    <property type="component" value="Unassembled WGS sequence"/>
</dbReference>
<keyword evidence="1" id="KW-1133">Transmembrane helix</keyword>
<evidence type="ECO:0000313" key="2">
    <source>
        <dbReference type="EMBL" id="TBU22003.1"/>
    </source>
</evidence>
<keyword evidence="1" id="KW-0812">Transmembrane</keyword>
<accession>A0A4V6MVR5</accession>
<feature type="non-terminal residue" evidence="2">
    <location>
        <position position="51"/>
    </location>
</feature>
<organism evidence="2">
    <name type="scientific">Dichomitus squalens</name>
    <dbReference type="NCBI Taxonomy" id="114155"/>
    <lineage>
        <taxon>Eukaryota</taxon>
        <taxon>Fungi</taxon>
        <taxon>Dikarya</taxon>
        <taxon>Basidiomycota</taxon>
        <taxon>Agaricomycotina</taxon>
        <taxon>Agaricomycetes</taxon>
        <taxon>Polyporales</taxon>
        <taxon>Polyporaceae</taxon>
        <taxon>Dichomitus</taxon>
    </lineage>
</organism>
<dbReference type="AlphaFoldDB" id="A0A4V6MVR5"/>
<name>A0A4V6MVR5_9APHY</name>
<keyword evidence="1" id="KW-0472">Membrane</keyword>
<proteinExistence type="predicted"/>